<reference evidence="7" key="1">
    <citation type="submission" date="2023-07" db="EMBL/GenBank/DDBJ databases">
        <title>draft genome sequence of fig (Ficus carica).</title>
        <authorList>
            <person name="Takahashi T."/>
            <person name="Nishimura K."/>
        </authorList>
    </citation>
    <scope>NUCLEOTIDE SEQUENCE</scope>
</reference>
<evidence type="ECO:0000313" key="7">
    <source>
        <dbReference type="EMBL" id="GMN22924.1"/>
    </source>
</evidence>
<evidence type="ECO:0000256" key="5">
    <source>
        <dbReference type="SAM" id="Coils"/>
    </source>
</evidence>
<evidence type="ECO:0000256" key="2">
    <source>
        <dbReference type="ARBA" id="ARBA00023015"/>
    </source>
</evidence>
<keyword evidence="5" id="KW-0175">Coiled coil</keyword>
<dbReference type="Proteomes" id="UP001187192">
    <property type="component" value="Unassembled WGS sequence"/>
</dbReference>
<feature type="coiled-coil region" evidence="5">
    <location>
        <begin position="164"/>
        <end position="191"/>
    </location>
</feature>
<feature type="domain" description="BHLH" evidence="6">
    <location>
        <begin position="191"/>
        <end position="225"/>
    </location>
</feature>
<evidence type="ECO:0000259" key="6">
    <source>
        <dbReference type="PROSITE" id="PS50888"/>
    </source>
</evidence>
<evidence type="ECO:0000256" key="3">
    <source>
        <dbReference type="ARBA" id="ARBA00023163"/>
    </source>
</evidence>
<dbReference type="GO" id="GO:0046983">
    <property type="term" value="F:protein dimerization activity"/>
    <property type="evidence" value="ECO:0007669"/>
    <property type="project" value="InterPro"/>
</dbReference>
<dbReference type="AlphaFoldDB" id="A0AA87Z058"/>
<evidence type="ECO:0000313" key="8">
    <source>
        <dbReference type="Proteomes" id="UP001187192"/>
    </source>
</evidence>
<keyword evidence="8" id="KW-1185">Reference proteome</keyword>
<organism evidence="7 8">
    <name type="scientific">Ficus carica</name>
    <name type="common">Common fig</name>
    <dbReference type="NCBI Taxonomy" id="3494"/>
    <lineage>
        <taxon>Eukaryota</taxon>
        <taxon>Viridiplantae</taxon>
        <taxon>Streptophyta</taxon>
        <taxon>Embryophyta</taxon>
        <taxon>Tracheophyta</taxon>
        <taxon>Spermatophyta</taxon>
        <taxon>Magnoliopsida</taxon>
        <taxon>eudicotyledons</taxon>
        <taxon>Gunneridae</taxon>
        <taxon>Pentapetalae</taxon>
        <taxon>rosids</taxon>
        <taxon>fabids</taxon>
        <taxon>Rosales</taxon>
        <taxon>Moraceae</taxon>
        <taxon>Ficeae</taxon>
        <taxon>Ficus</taxon>
    </lineage>
</organism>
<comment type="caution">
    <text evidence="7">The sequence shown here is derived from an EMBL/GenBank/DDBJ whole genome shotgun (WGS) entry which is preliminary data.</text>
</comment>
<comment type="subcellular location">
    <subcellularLocation>
        <location evidence="1">Nucleus</location>
    </subcellularLocation>
</comment>
<name>A0AA87Z058_FICCA</name>
<evidence type="ECO:0000256" key="1">
    <source>
        <dbReference type="ARBA" id="ARBA00004123"/>
    </source>
</evidence>
<feature type="non-terminal residue" evidence="7">
    <location>
        <position position="1"/>
    </location>
</feature>
<protein>
    <recommendedName>
        <fullName evidence="6">BHLH domain-containing protein</fullName>
    </recommendedName>
</protein>
<dbReference type="PROSITE" id="PS50888">
    <property type="entry name" value="BHLH"/>
    <property type="match status" value="1"/>
</dbReference>
<keyword evidence="2" id="KW-0805">Transcription regulation</keyword>
<evidence type="ECO:0000256" key="4">
    <source>
        <dbReference type="ARBA" id="ARBA00023242"/>
    </source>
</evidence>
<keyword evidence="4" id="KW-0539">Nucleus</keyword>
<keyword evidence="3" id="KW-0804">Transcription</keyword>
<proteinExistence type="predicted"/>
<gene>
    <name evidence="7" type="ORF">TIFTF001_047508</name>
</gene>
<sequence length="225" mass="25530">MHYADRAHRATFRTVCTLKYSLFLYMVIDVYPRIAWTLSVSSTLEAFDELWLLEDSSSTIAPTHKDNHFEFSPFDLEQGISVFAETSTINNEGLPGNSFTTLLESSYDANLFVEQDSTTLHNCYTSPLESVIGNKLGEQKNTTDVSDCLRTGKGLVGKEFGFKIRERKSKIKDLETEKRAVQTELEEESFAKKQDHNEKERVRRMKLHGSYVALGSLLPISKASK</sequence>
<dbReference type="GO" id="GO:0005634">
    <property type="term" value="C:nucleus"/>
    <property type="evidence" value="ECO:0007669"/>
    <property type="project" value="UniProtKB-SubCell"/>
</dbReference>
<dbReference type="EMBL" id="BTGU01005425">
    <property type="protein sequence ID" value="GMN22924.1"/>
    <property type="molecule type" value="Genomic_DNA"/>
</dbReference>
<accession>A0AA87Z058</accession>
<dbReference type="InterPro" id="IPR011598">
    <property type="entry name" value="bHLH_dom"/>
</dbReference>